<dbReference type="Proteomes" id="UP000289152">
    <property type="component" value="Unassembled WGS sequence"/>
</dbReference>
<evidence type="ECO:0000256" key="4">
    <source>
        <dbReference type="ARBA" id="ARBA00022989"/>
    </source>
</evidence>
<reference evidence="8 9" key="1">
    <citation type="submission" date="2016-06" db="EMBL/GenBank/DDBJ databases">
        <title>Evolution of pathogenesis and genome organization in the Tremellales.</title>
        <authorList>
            <person name="Cuomo C."/>
            <person name="Litvintseva A."/>
            <person name="Heitman J."/>
            <person name="Chen Y."/>
            <person name="Sun S."/>
            <person name="Springer D."/>
            <person name="Dromer F."/>
            <person name="Young S."/>
            <person name="Zeng Q."/>
            <person name="Chapman S."/>
            <person name="Gujja S."/>
            <person name="Saif S."/>
            <person name="Birren B."/>
        </authorList>
    </citation>
    <scope>NUCLEOTIDE SEQUENCE [LARGE SCALE GENOMIC DNA]</scope>
    <source>
        <strain evidence="8 9">ATCC 28783</strain>
    </source>
</reference>
<keyword evidence="9" id="KW-1185">Reference proteome</keyword>
<feature type="transmembrane region" description="Helical" evidence="6">
    <location>
        <begin position="407"/>
        <end position="425"/>
    </location>
</feature>
<dbReference type="OrthoDB" id="5086884at2759"/>
<name>A0A4Q1BR73_TREME</name>
<dbReference type="EMBL" id="SDIL01000018">
    <property type="protein sequence ID" value="RXK40465.1"/>
    <property type="molecule type" value="Genomic_DNA"/>
</dbReference>
<keyword evidence="3 6" id="KW-0812">Transmembrane</keyword>
<keyword evidence="4 6" id="KW-1133">Transmembrane helix</keyword>
<dbReference type="Gene3D" id="1.20.1250.20">
    <property type="entry name" value="MFS general substrate transporter like domains"/>
    <property type="match status" value="2"/>
</dbReference>
<dbReference type="PANTHER" id="PTHR42718">
    <property type="entry name" value="MAJOR FACILITATOR SUPERFAMILY MULTIDRUG TRANSPORTER MFSC"/>
    <property type="match status" value="1"/>
</dbReference>
<dbReference type="PANTHER" id="PTHR42718:SF9">
    <property type="entry name" value="MAJOR FACILITATOR SUPERFAMILY MULTIDRUG TRANSPORTER MFSC"/>
    <property type="match status" value="1"/>
</dbReference>
<proteinExistence type="predicted"/>
<protein>
    <recommendedName>
        <fullName evidence="7">Major facilitator superfamily (MFS) profile domain-containing protein</fullName>
    </recommendedName>
</protein>
<feature type="transmembrane region" description="Helical" evidence="6">
    <location>
        <begin position="437"/>
        <end position="458"/>
    </location>
</feature>
<evidence type="ECO:0000256" key="6">
    <source>
        <dbReference type="SAM" id="Phobius"/>
    </source>
</evidence>
<evidence type="ECO:0000313" key="9">
    <source>
        <dbReference type="Proteomes" id="UP000289152"/>
    </source>
</evidence>
<dbReference type="InterPro" id="IPR011701">
    <property type="entry name" value="MFS"/>
</dbReference>
<dbReference type="AlphaFoldDB" id="A0A4Q1BR73"/>
<accession>A0A4Q1BR73</accession>
<feature type="transmembrane region" description="Helical" evidence="6">
    <location>
        <begin position="296"/>
        <end position="316"/>
    </location>
</feature>
<dbReference type="VEuPathDB" id="FungiDB:TREMEDRAFT_70106"/>
<gene>
    <name evidence="8" type="ORF">M231_02298</name>
</gene>
<evidence type="ECO:0000256" key="3">
    <source>
        <dbReference type="ARBA" id="ARBA00022692"/>
    </source>
</evidence>
<evidence type="ECO:0000259" key="7">
    <source>
        <dbReference type="PROSITE" id="PS50850"/>
    </source>
</evidence>
<dbReference type="GO" id="GO:0022857">
    <property type="term" value="F:transmembrane transporter activity"/>
    <property type="evidence" value="ECO:0007669"/>
    <property type="project" value="InterPro"/>
</dbReference>
<dbReference type="FunCoup" id="A0A4Q1BR73">
    <property type="interactions" value="16"/>
</dbReference>
<dbReference type="Pfam" id="PF07690">
    <property type="entry name" value="MFS_1"/>
    <property type="match status" value="1"/>
</dbReference>
<keyword evidence="2" id="KW-0813">Transport</keyword>
<feature type="transmembrane region" description="Helical" evidence="6">
    <location>
        <begin position="168"/>
        <end position="188"/>
    </location>
</feature>
<feature type="transmembrane region" description="Helical" evidence="6">
    <location>
        <begin position="137"/>
        <end position="156"/>
    </location>
</feature>
<evidence type="ECO:0000313" key="8">
    <source>
        <dbReference type="EMBL" id="RXK40465.1"/>
    </source>
</evidence>
<feature type="transmembrane region" description="Helical" evidence="6">
    <location>
        <begin position="106"/>
        <end position="125"/>
    </location>
</feature>
<sequence length="522" mass="56508">MSQLEIYPRIDTTPSEDQDEKYCQSITRLSPIDEMDVPVSHKVSNSISVAIPPPDERNVSLPELSKMKMVLLAINIMLTYFIATASVTATTLLLPKIAEDLGTSQLQTQWVVSAYTLTYGCTLMVSGRFADLYGRKMLFLSGLAVAAVFSILSAVIRNLIAICVLRALVGLGLAISSPAGFGIIGVTFRKEPARSVAFAAFGLGAPVGSTTGTILGGAVADLGKHGWAYLFYIIAGLAAIPCLLGLWIIPSDHRFLRAQAGDRRIDWLGGGLVTTAVFLLSFSITESGQVASGWKTPWIIVMLVLSLLLFIIFGFWEHHLETRTTLPPIIKISLFSRHGWKLTAINLTAFCIMFSAFSVLYTLALFYQDYKGLDALGNAIRLLPSNITGLFAAGGVMYLAPRFRAPVLIVLGCIATGSTSLLLAVEPRGTRYWYCEFWALILFPPGIDFTVCLGNIMISNLVSDDEQSVAGALFQLNTQIAAVLGVCCSSLIVTTRTQATGDILVGLRSAWWMSAAFAWCSE</sequence>
<evidence type="ECO:0000256" key="2">
    <source>
        <dbReference type="ARBA" id="ARBA00022448"/>
    </source>
</evidence>
<dbReference type="PROSITE" id="PS00216">
    <property type="entry name" value="SUGAR_TRANSPORT_1"/>
    <property type="match status" value="1"/>
</dbReference>
<dbReference type="InParanoid" id="A0A4Q1BR73"/>
<dbReference type="STRING" id="5217.A0A4Q1BR73"/>
<keyword evidence="5 6" id="KW-0472">Membrane</keyword>
<feature type="domain" description="Major facilitator superfamily (MFS) profile" evidence="7">
    <location>
        <begin position="72"/>
        <end position="522"/>
    </location>
</feature>
<comment type="subcellular location">
    <subcellularLocation>
        <location evidence="1">Membrane</location>
        <topology evidence="1">Multi-pass membrane protein</topology>
    </subcellularLocation>
</comment>
<comment type="caution">
    <text evidence="8">The sequence shown here is derived from an EMBL/GenBank/DDBJ whole genome shotgun (WGS) entry which is preliminary data.</text>
</comment>
<dbReference type="SUPFAM" id="SSF103473">
    <property type="entry name" value="MFS general substrate transporter"/>
    <property type="match status" value="1"/>
</dbReference>
<dbReference type="InterPro" id="IPR036259">
    <property type="entry name" value="MFS_trans_sf"/>
</dbReference>
<dbReference type="InterPro" id="IPR020846">
    <property type="entry name" value="MFS_dom"/>
</dbReference>
<feature type="transmembrane region" description="Helical" evidence="6">
    <location>
        <begin position="226"/>
        <end position="249"/>
    </location>
</feature>
<feature type="transmembrane region" description="Helical" evidence="6">
    <location>
        <begin position="265"/>
        <end position="284"/>
    </location>
</feature>
<dbReference type="GO" id="GO:0016020">
    <property type="term" value="C:membrane"/>
    <property type="evidence" value="ECO:0007669"/>
    <property type="project" value="UniProtKB-SubCell"/>
</dbReference>
<evidence type="ECO:0000256" key="5">
    <source>
        <dbReference type="ARBA" id="ARBA00023136"/>
    </source>
</evidence>
<feature type="transmembrane region" description="Helical" evidence="6">
    <location>
        <begin position="344"/>
        <end position="367"/>
    </location>
</feature>
<feature type="transmembrane region" description="Helical" evidence="6">
    <location>
        <begin position="195"/>
        <end position="220"/>
    </location>
</feature>
<dbReference type="PROSITE" id="PS50850">
    <property type="entry name" value="MFS"/>
    <property type="match status" value="1"/>
</dbReference>
<organism evidence="8 9">
    <name type="scientific">Tremella mesenterica</name>
    <name type="common">Jelly fungus</name>
    <dbReference type="NCBI Taxonomy" id="5217"/>
    <lineage>
        <taxon>Eukaryota</taxon>
        <taxon>Fungi</taxon>
        <taxon>Dikarya</taxon>
        <taxon>Basidiomycota</taxon>
        <taxon>Agaricomycotina</taxon>
        <taxon>Tremellomycetes</taxon>
        <taxon>Tremellales</taxon>
        <taxon>Tremellaceae</taxon>
        <taxon>Tremella</taxon>
    </lineage>
</organism>
<evidence type="ECO:0000256" key="1">
    <source>
        <dbReference type="ARBA" id="ARBA00004141"/>
    </source>
</evidence>
<dbReference type="InterPro" id="IPR005829">
    <property type="entry name" value="Sugar_transporter_CS"/>
</dbReference>
<feature type="transmembrane region" description="Helical" evidence="6">
    <location>
        <begin position="70"/>
        <end position="94"/>
    </location>
</feature>